<evidence type="ECO:0000313" key="3">
    <source>
        <dbReference type="Proteomes" id="UP000800035"/>
    </source>
</evidence>
<evidence type="ECO:0000256" key="1">
    <source>
        <dbReference type="SAM" id="MobiDB-lite"/>
    </source>
</evidence>
<dbReference type="Proteomes" id="UP000800035">
    <property type="component" value="Unassembled WGS sequence"/>
</dbReference>
<feature type="region of interest" description="Disordered" evidence="1">
    <location>
        <begin position="226"/>
        <end position="249"/>
    </location>
</feature>
<proteinExistence type="predicted"/>
<name>A0A6A5TLD2_9PLEO</name>
<dbReference type="EMBL" id="ML977009">
    <property type="protein sequence ID" value="KAF1952730.1"/>
    <property type="molecule type" value="Genomic_DNA"/>
</dbReference>
<sequence length="355" mass="39288">MTKVTITKPGFGVLAYYASLQAAPVSLSLKFRYNEQRAQATLCLLQSSTILQGFDGTETFIILQYNAENLVPGAISLTPVAFHQGLSGIARSAKPKLHRLSLKLTRCYPIWRPLTGSIASKPGFEDRFQHFATLAKATELHIVLDYAWLRPECLATFQRLVAHPEQLSGYPISQFYTRHFRPEEAFSNDLLAPVAAALESDATNKEEAQPPLDIAASSKPVLPDLLSAPLSPSSSQSASSQTSTPPAPKALSVLGTILTKRVVLGLKRELESIHNQTLSHAESLRSTADAEFYEELEELRLELVQAQGDLVADLNRIGDDTLNEFKERCEVEEEEAGDRLLRRILTVYDRLNEKV</sequence>
<evidence type="ECO:0000313" key="2">
    <source>
        <dbReference type="EMBL" id="KAF1952730.1"/>
    </source>
</evidence>
<dbReference type="OrthoDB" id="3737134at2759"/>
<reference evidence="2" key="1">
    <citation type="journal article" date="2020" name="Stud. Mycol.">
        <title>101 Dothideomycetes genomes: a test case for predicting lifestyles and emergence of pathogens.</title>
        <authorList>
            <person name="Haridas S."/>
            <person name="Albert R."/>
            <person name="Binder M."/>
            <person name="Bloem J."/>
            <person name="Labutti K."/>
            <person name="Salamov A."/>
            <person name="Andreopoulos B."/>
            <person name="Baker S."/>
            <person name="Barry K."/>
            <person name="Bills G."/>
            <person name="Bluhm B."/>
            <person name="Cannon C."/>
            <person name="Castanera R."/>
            <person name="Culley D."/>
            <person name="Daum C."/>
            <person name="Ezra D."/>
            <person name="Gonzalez J."/>
            <person name="Henrissat B."/>
            <person name="Kuo A."/>
            <person name="Liang C."/>
            <person name="Lipzen A."/>
            <person name="Lutzoni F."/>
            <person name="Magnuson J."/>
            <person name="Mondo S."/>
            <person name="Nolan M."/>
            <person name="Ohm R."/>
            <person name="Pangilinan J."/>
            <person name="Park H.-J."/>
            <person name="Ramirez L."/>
            <person name="Alfaro M."/>
            <person name="Sun H."/>
            <person name="Tritt A."/>
            <person name="Yoshinaga Y."/>
            <person name="Zwiers L.-H."/>
            <person name="Turgeon B."/>
            <person name="Goodwin S."/>
            <person name="Spatafora J."/>
            <person name="Crous P."/>
            <person name="Grigoriev I."/>
        </authorList>
    </citation>
    <scope>NUCLEOTIDE SEQUENCE</scope>
    <source>
        <strain evidence="2">CBS 675.92</strain>
    </source>
</reference>
<dbReference type="AlphaFoldDB" id="A0A6A5TLD2"/>
<protein>
    <submittedName>
        <fullName evidence="2">Uncharacterized protein</fullName>
    </submittedName>
</protein>
<feature type="compositionally biased region" description="Low complexity" evidence="1">
    <location>
        <begin position="226"/>
        <end position="244"/>
    </location>
</feature>
<organism evidence="2 3">
    <name type="scientific">Byssothecium circinans</name>
    <dbReference type="NCBI Taxonomy" id="147558"/>
    <lineage>
        <taxon>Eukaryota</taxon>
        <taxon>Fungi</taxon>
        <taxon>Dikarya</taxon>
        <taxon>Ascomycota</taxon>
        <taxon>Pezizomycotina</taxon>
        <taxon>Dothideomycetes</taxon>
        <taxon>Pleosporomycetidae</taxon>
        <taxon>Pleosporales</taxon>
        <taxon>Massarineae</taxon>
        <taxon>Massarinaceae</taxon>
        <taxon>Byssothecium</taxon>
    </lineage>
</organism>
<feature type="non-terminal residue" evidence="2">
    <location>
        <position position="355"/>
    </location>
</feature>
<accession>A0A6A5TLD2</accession>
<keyword evidence="3" id="KW-1185">Reference proteome</keyword>
<gene>
    <name evidence="2" type="ORF">CC80DRAFT_452145</name>
</gene>